<dbReference type="GO" id="GO:0005769">
    <property type="term" value="C:early endosome"/>
    <property type="evidence" value="ECO:0007669"/>
    <property type="project" value="TreeGrafter"/>
</dbReference>
<keyword evidence="2" id="KW-1185">Reference proteome</keyword>
<dbReference type="Pfam" id="PF14938">
    <property type="entry name" value="SNAP"/>
    <property type="match status" value="1"/>
</dbReference>
<dbReference type="EnsemblMetazoa" id="SMAR011221-RA">
    <property type="protein sequence ID" value="SMAR011221-PA"/>
    <property type="gene ID" value="SMAR011221"/>
</dbReference>
<reference evidence="2" key="1">
    <citation type="submission" date="2011-05" db="EMBL/GenBank/DDBJ databases">
        <authorList>
            <person name="Richards S.R."/>
            <person name="Qu J."/>
            <person name="Jiang H."/>
            <person name="Jhangiani S.N."/>
            <person name="Agravi P."/>
            <person name="Goodspeed R."/>
            <person name="Gross S."/>
            <person name="Mandapat C."/>
            <person name="Jackson L."/>
            <person name="Mathew T."/>
            <person name="Pu L."/>
            <person name="Thornton R."/>
            <person name="Saada N."/>
            <person name="Wilczek-Boney K.B."/>
            <person name="Lee S."/>
            <person name="Kovar C."/>
            <person name="Wu Y."/>
            <person name="Scherer S.E."/>
            <person name="Worley K.C."/>
            <person name="Muzny D.M."/>
            <person name="Gibbs R."/>
        </authorList>
    </citation>
    <scope>NUCLEOTIDE SEQUENCE</scope>
    <source>
        <strain evidence="2">Brora</strain>
    </source>
</reference>
<dbReference type="Proteomes" id="UP000014500">
    <property type="component" value="Unassembled WGS sequence"/>
</dbReference>
<dbReference type="PANTHER" id="PTHR16797">
    <property type="entry name" value="FACTOR VIII-ASSOCIATED GENE 1"/>
    <property type="match status" value="1"/>
</dbReference>
<dbReference type="PANTHER" id="PTHR16797:SF4">
    <property type="entry name" value="40-KDA HUNTINGTIN-ASSOCIATED PROTEIN"/>
    <property type="match status" value="1"/>
</dbReference>
<dbReference type="PhylomeDB" id="T1JBR8"/>
<dbReference type="STRING" id="126957.T1JBR8"/>
<dbReference type="AlphaFoldDB" id="T1JBR8"/>
<organism evidence="1 2">
    <name type="scientific">Strigamia maritima</name>
    <name type="common">European centipede</name>
    <name type="synonym">Geophilus maritimus</name>
    <dbReference type="NCBI Taxonomy" id="126957"/>
    <lineage>
        <taxon>Eukaryota</taxon>
        <taxon>Metazoa</taxon>
        <taxon>Ecdysozoa</taxon>
        <taxon>Arthropoda</taxon>
        <taxon>Myriapoda</taxon>
        <taxon>Chilopoda</taxon>
        <taxon>Pleurostigmophora</taxon>
        <taxon>Geophilomorpha</taxon>
        <taxon>Linotaeniidae</taxon>
        <taxon>Strigamia</taxon>
    </lineage>
</organism>
<dbReference type="SUPFAM" id="SSF48452">
    <property type="entry name" value="TPR-like"/>
    <property type="match status" value="1"/>
</dbReference>
<evidence type="ECO:0000313" key="1">
    <source>
        <dbReference type="EnsemblMetazoa" id="SMAR011221-PA"/>
    </source>
</evidence>
<dbReference type="InterPro" id="IPR039494">
    <property type="entry name" value="F8A"/>
</dbReference>
<dbReference type="EMBL" id="JH432018">
    <property type="status" value="NOT_ANNOTATED_CDS"/>
    <property type="molecule type" value="Genomic_DNA"/>
</dbReference>
<dbReference type="eggNOG" id="ENOG502QQQW">
    <property type="taxonomic scope" value="Eukaryota"/>
</dbReference>
<dbReference type="Gene3D" id="1.25.40.10">
    <property type="entry name" value="Tetratricopeptide repeat domain"/>
    <property type="match status" value="1"/>
</dbReference>
<dbReference type="GO" id="GO:0099518">
    <property type="term" value="P:vesicle cytoskeletal trafficking"/>
    <property type="evidence" value="ECO:0007669"/>
    <property type="project" value="TreeGrafter"/>
</dbReference>
<reference evidence="1" key="2">
    <citation type="submission" date="2015-02" db="UniProtKB">
        <authorList>
            <consortium name="EnsemblMetazoa"/>
        </authorList>
    </citation>
    <scope>IDENTIFICATION</scope>
</reference>
<sequence>MAEPAIEILTQYRNISNKLKKRLLRKPNVAEACEQFSKLAKDLQRQECPQYAGFCCLALARRQTLGNPAGETQALVHGARLFLDAEKQNRDLNCPSFEDHLNAAINCYSHAVRIHMEQKHYGLAASLCLELGDLIKNFGKSLEAIPHYQRAADLQNQSPLDYLNALDLVAICKVEIGDYDSALNLYTEMMMIVEEKGVGPLGKPGGAFQDILAKCEIMRVLLLLLLQPNPQKLRTEHAQLLEKYAWETTESETAVNYLSEDCFLLFQSLVMACQSHELEVLKCLQVDLWPLLSVEQNDLLEKVVRQINKKSA</sequence>
<evidence type="ECO:0000313" key="2">
    <source>
        <dbReference type="Proteomes" id="UP000014500"/>
    </source>
</evidence>
<dbReference type="OMA" id="ELWQYAG"/>
<protein>
    <submittedName>
        <fullName evidence="1">Uncharacterized protein</fullName>
    </submittedName>
</protein>
<name>T1JBR8_STRMM</name>
<proteinExistence type="predicted"/>
<dbReference type="InterPro" id="IPR011990">
    <property type="entry name" value="TPR-like_helical_dom_sf"/>
</dbReference>
<dbReference type="HOGENOM" id="CLU_076185_0_0_1"/>
<accession>T1JBR8</accession>